<dbReference type="HOGENOM" id="CLU_592730_0_0_7"/>
<evidence type="ECO:0000256" key="1">
    <source>
        <dbReference type="SAM" id="MobiDB-lite"/>
    </source>
</evidence>
<feature type="region of interest" description="Disordered" evidence="1">
    <location>
        <begin position="224"/>
        <end position="303"/>
    </location>
</feature>
<proteinExistence type="predicted"/>
<protein>
    <submittedName>
        <fullName evidence="2">Uncharacterized protein</fullName>
    </submittedName>
</protein>
<dbReference type="EMBL" id="BX842647">
    <property type="protein sequence ID" value="CAE78503.1"/>
    <property type="molecule type" value="Genomic_DNA"/>
</dbReference>
<dbReference type="KEGG" id="bba:Bd0527"/>
<accession>Q6MQE4</accession>
<feature type="compositionally biased region" description="Gly residues" evidence="1">
    <location>
        <begin position="265"/>
        <end position="301"/>
    </location>
</feature>
<dbReference type="Proteomes" id="UP000008080">
    <property type="component" value="Chromosome"/>
</dbReference>
<evidence type="ECO:0000313" key="2">
    <source>
        <dbReference type="EMBL" id="CAE78503.1"/>
    </source>
</evidence>
<organism evidence="2 3">
    <name type="scientific">Bdellovibrio bacteriovorus (strain ATCC 15356 / DSM 50701 / NCIMB 9529 / HD100)</name>
    <dbReference type="NCBI Taxonomy" id="264462"/>
    <lineage>
        <taxon>Bacteria</taxon>
        <taxon>Pseudomonadati</taxon>
        <taxon>Bdellovibrionota</taxon>
        <taxon>Bdellovibrionia</taxon>
        <taxon>Bdellovibrionales</taxon>
        <taxon>Pseudobdellovibrionaceae</taxon>
        <taxon>Bdellovibrio</taxon>
    </lineage>
</organism>
<sequence length="403" mass="39534">MGPPAPARNGMVTCSSQLGLIMEQCREQISETSYSCDEKNDSGMSGIANTASQLSLMFGQQTAGSIQAACSKMASFSSAANAAVAAYRLNCQSAITSCRSACDQAVEFAQQNAACLDAAAGGTGISRQAVASAENSAKRCNDFDSKVQEANQAINNFAGTMQNAAQCASLTSGDSTALPELCKANPSLPGCEGVAAVDCTNPAMSGNKVCVCAKNPSDPVCMSEKNSAGSTFVSSTNPGSRLSTNGADLSGGDLPSLPSILPGKPGSGGAGEAVDGKQGGGAGISSMGGGGGGGASGGAAGEEGLEDGVQVNAGFYGGGGSFGGSGYGGGSGERNAAGMAGAAGAAKGKGGPDLSKFLPGGQYDPKLRGLAGSGGPDGITGPHSNIWQKIQNRYRVMSPTLLP</sequence>
<reference evidence="2 3" key="1">
    <citation type="journal article" date="2004" name="Science">
        <title>A predator unmasked: life cycle of Bdellovibrio bacteriovorus from a genomic perspective.</title>
        <authorList>
            <person name="Rendulic S."/>
            <person name="Jagtap P."/>
            <person name="Rosinus A."/>
            <person name="Eppinger M."/>
            <person name="Baar C."/>
            <person name="Lanz C."/>
            <person name="Keller H."/>
            <person name="Lambert C."/>
            <person name="Evans K.J."/>
            <person name="Goesmann A."/>
            <person name="Meyer F."/>
            <person name="Sockett R.E."/>
            <person name="Schuster S.C."/>
        </authorList>
    </citation>
    <scope>NUCLEOTIDE SEQUENCE [LARGE SCALE GENOMIC DNA]</scope>
    <source>
        <strain evidence="3">ATCC 15356 / DSM 50701 / NCIMB 9529 / HD100</strain>
    </source>
</reference>
<evidence type="ECO:0000313" key="3">
    <source>
        <dbReference type="Proteomes" id="UP000008080"/>
    </source>
</evidence>
<name>Q6MQE4_BDEBA</name>
<gene>
    <name evidence="2" type="ordered locus">Bd0527</name>
</gene>
<dbReference type="AlphaFoldDB" id="Q6MQE4"/>
<feature type="compositionally biased region" description="Polar residues" evidence="1">
    <location>
        <begin position="224"/>
        <end position="247"/>
    </location>
</feature>
<keyword evidence="3" id="KW-1185">Reference proteome</keyword>